<reference evidence="2 3" key="1">
    <citation type="submission" date="2019-02" db="EMBL/GenBank/DDBJ databases">
        <title>Genomic Encyclopedia of Type Strains, Phase IV (KMG-IV): sequencing the most valuable type-strain genomes for metagenomic binning, comparative biology and taxonomic classification.</title>
        <authorList>
            <person name="Goeker M."/>
        </authorList>
    </citation>
    <scope>NUCLEOTIDE SEQUENCE [LARGE SCALE GENOMIC DNA]</scope>
    <source>
        <strain evidence="2 3">DSM 101727</strain>
    </source>
</reference>
<accession>A0A4Q7KP63</accession>
<dbReference type="Proteomes" id="UP000294257">
    <property type="component" value="Unassembled WGS sequence"/>
</dbReference>
<dbReference type="EMBL" id="SGWQ01000005">
    <property type="protein sequence ID" value="RZS37461.1"/>
    <property type="molecule type" value="Genomic_DNA"/>
</dbReference>
<keyword evidence="1" id="KW-0812">Transmembrane</keyword>
<feature type="transmembrane region" description="Helical" evidence="1">
    <location>
        <begin position="41"/>
        <end position="62"/>
    </location>
</feature>
<sequence length="344" mass="36482">MIDMHDLKATLDDRAGRAPDPDEVLAGAMTLVDRRRKRRTAIGAAAAAVMTSGALITGVAVLRGDLRDGGYVSPAGPPGPAQPTTSRPWLPFSVGWMPQGYQLVRWHTGPRGAGLEYGAGPGSAGISARLDNVDKSVGEPVTPNGEQVPVDINGASGTLIRDTEFHRVAIYWQWAPGQRAVVYGKNPVAENTLLAVARSLTRQQSKPAGPTPVVTVPAAYPHVEVWSNGELDGGAQVSLCDHPMFDPNTQPSNSICVYVTVGGGPPPSRVLAHTPEVPEQWLTEETTHAGIPMRTTKERYGVLRVLDPGHWVTVALVGKRGMIDTTLPFGRAVLLDLAASVKIG</sequence>
<name>A0A4Q7KP63_9PSEU</name>
<dbReference type="RefSeq" id="WP_130344965.1">
    <property type="nucleotide sequence ID" value="NZ_SGWQ01000005.1"/>
</dbReference>
<protein>
    <submittedName>
        <fullName evidence="2">Uncharacterized protein</fullName>
    </submittedName>
</protein>
<evidence type="ECO:0000313" key="3">
    <source>
        <dbReference type="Proteomes" id="UP000294257"/>
    </source>
</evidence>
<evidence type="ECO:0000256" key="1">
    <source>
        <dbReference type="SAM" id="Phobius"/>
    </source>
</evidence>
<gene>
    <name evidence="2" type="ORF">EV193_10515</name>
</gene>
<evidence type="ECO:0000313" key="2">
    <source>
        <dbReference type="EMBL" id="RZS37461.1"/>
    </source>
</evidence>
<comment type="caution">
    <text evidence="2">The sequence shown here is derived from an EMBL/GenBank/DDBJ whole genome shotgun (WGS) entry which is preliminary data.</text>
</comment>
<keyword evidence="3" id="KW-1185">Reference proteome</keyword>
<dbReference type="AlphaFoldDB" id="A0A4Q7KP63"/>
<keyword evidence="1" id="KW-0472">Membrane</keyword>
<organism evidence="2 3">
    <name type="scientific">Herbihabitans rhizosphaerae</name>
    <dbReference type="NCBI Taxonomy" id="1872711"/>
    <lineage>
        <taxon>Bacteria</taxon>
        <taxon>Bacillati</taxon>
        <taxon>Actinomycetota</taxon>
        <taxon>Actinomycetes</taxon>
        <taxon>Pseudonocardiales</taxon>
        <taxon>Pseudonocardiaceae</taxon>
        <taxon>Herbihabitans</taxon>
    </lineage>
</organism>
<keyword evidence="1" id="KW-1133">Transmembrane helix</keyword>
<proteinExistence type="predicted"/>